<dbReference type="PANTHER" id="PTHR15350">
    <property type="entry name" value="COP9 SIGNALOSOME COMPLEX SUBUNIT 7/DENDRITIC CELL PROTEIN GA17"/>
    <property type="match status" value="1"/>
</dbReference>
<dbReference type="EMBL" id="JANIEX010000163">
    <property type="protein sequence ID" value="KAJ3571962.1"/>
    <property type="molecule type" value="Genomic_DNA"/>
</dbReference>
<feature type="compositionally biased region" description="Polar residues" evidence="3">
    <location>
        <begin position="572"/>
        <end position="591"/>
    </location>
</feature>
<dbReference type="Pfam" id="PF01399">
    <property type="entry name" value="PCI"/>
    <property type="match status" value="1"/>
</dbReference>
<evidence type="ECO:0000259" key="4">
    <source>
        <dbReference type="PROSITE" id="PS50250"/>
    </source>
</evidence>
<feature type="compositionally biased region" description="Basic and acidic residues" evidence="3">
    <location>
        <begin position="508"/>
        <end position="522"/>
    </location>
</feature>
<evidence type="ECO:0000256" key="3">
    <source>
        <dbReference type="SAM" id="MobiDB-lite"/>
    </source>
</evidence>
<gene>
    <name evidence="5" type="ORF">NP233_g3400</name>
</gene>
<feature type="region of interest" description="Disordered" evidence="3">
    <location>
        <begin position="381"/>
        <end position="413"/>
    </location>
</feature>
<protein>
    <recommendedName>
        <fullName evidence="4">PCI domain-containing protein</fullName>
    </recommendedName>
</protein>
<keyword evidence="2" id="KW-0736">Signalosome</keyword>
<dbReference type="GO" id="GO:0008180">
    <property type="term" value="C:COP9 signalosome"/>
    <property type="evidence" value="ECO:0007669"/>
    <property type="project" value="UniProtKB-KW"/>
</dbReference>
<reference evidence="5" key="1">
    <citation type="submission" date="2022-07" db="EMBL/GenBank/DDBJ databases">
        <title>Genome Sequence of Leucocoprinus birnbaumii.</title>
        <authorList>
            <person name="Buettner E."/>
        </authorList>
    </citation>
    <scope>NUCLEOTIDE SEQUENCE</scope>
    <source>
        <strain evidence="5">VT141</strain>
    </source>
</reference>
<comment type="similarity">
    <text evidence="1">Belongs to the CSN7/EIF3M family. CSN7 subfamily.</text>
</comment>
<name>A0AAD5W0D2_9AGAR</name>
<dbReference type="PANTHER" id="PTHR15350:SF5">
    <property type="entry name" value="COP9 SIGNALOSOME COMPLEX SUBUNIT 7"/>
    <property type="match status" value="1"/>
</dbReference>
<dbReference type="SMART" id="SM00088">
    <property type="entry name" value="PINT"/>
    <property type="match status" value="1"/>
</dbReference>
<feature type="region of interest" description="Disordered" evidence="3">
    <location>
        <begin position="228"/>
        <end position="266"/>
    </location>
</feature>
<evidence type="ECO:0000256" key="2">
    <source>
        <dbReference type="ARBA" id="ARBA00022790"/>
    </source>
</evidence>
<dbReference type="PROSITE" id="PS50250">
    <property type="entry name" value="PCI"/>
    <property type="match status" value="1"/>
</dbReference>
<accession>A0AAD5W0D2</accession>
<feature type="region of interest" description="Disordered" evidence="3">
    <location>
        <begin position="508"/>
        <end position="607"/>
    </location>
</feature>
<dbReference type="InterPro" id="IPR045237">
    <property type="entry name" value="COPS7/eIF3m"/>
</dbReference>
<evidence type="ECO:0000313" key="5">
    <source>
        <dbReference type="EMBL" id="KAJ3571962.1"/>
    </source>
</evidence>
<evidence type="ECO:0000313" key="6">
    <source>
        <dbReference type="Proteomes" id="UP001213000"/>
    </source>
</evidence>
<feature type="domain" description="PCI" evidence="4">
    <location>
        <begin position="1"/>
        <end position="159"/>
    </location>
</feature>
<proteinExistence type="inferred from homology"/>
<dbReference type="AlphaFoldDB" id="A0AAD5W0D2"/>
<dbReference type="Pfam" id="PF22061">
    <property type="entry name" value="CSN7_HB_subdom"/>
    <property type="match status" value="1"/>
</dbReference>
<dbReference type="InterPro" id="IPR000717">
    <property type="entry name" value="PCI_dom"/>
</dbReference>
<evidence type="ECO:0000256" key="1">
    <source>
        <dbReference type="ARBA" id="ARBA00008482"/>
    </source>
</evidence>
<organism evidence="5 6">
    <name type="scientific">Leucocoprinus birnbaumii</name>
    <dbReference type="NCBI Taxonomy" id="56174"/>
    <lineage>
        <taxon>Eukaryota</taxon>
        <taxon>Fungi</taxon>
        <taxon>Dikarya</taxon>
        <taxon>Basidiomycota</taxon>
        <taxon>Agaricomycotina</taxon>
        <taxon>Agaricomycetes</taxon>
        <taxon>Agaricomycetidae</taxon>
        <taxon>Agaricales</taxon>
        <taxon>Agaricineae</taxon>
        <taxon>Agaricaceae</taxon>
        <taxon>Leucocoprinus</taxon>
    </lineage>
</organism>
<keyword evidence="6" id="KW-1185">Reference proteome</keyword>
<dbReference type="Proteomes" id="UP001213000">
    <property type="component" value="Unassembled WGS sequence"/>
</dbReference>
<feature type="compositionally biased region" description="Polar residues" evidence="3">
    <location>
        <begin position="523"/>
        <end position="541"/>
    </location>
</feature>
<feature type="compositionally biased region" description="Low complexity" evidence="3">
    <location>
        <begin position="542"/>
        <end position="571"/>
    </location>
</feature>
<comment type="caution">
    <text evidence="5">The sequence shown here is derived from an EMBL/GenBank/DDBJ whole genome shotgun (WGS) entry which is preliminary data.</text>
</comment>
<sequence length="607" mass="67841">MDLGSNFSAKLEPFLLIAKSMKGAAAAKLIQDATAAPGVFVFSELLELPNILELGKSDQFVKHLSLLQLFSYKTYQDYLQHKNNLPPLNQAQITKLKHLSLVTLAADRRILPYSELLRLLEMPNVRELEDLIIDAIYLDILRGKLDQKEGQFEVEYTMGRDLEPGKLESILLALQNWSSTTESVLATLDEKISSIAKEANLNKARQGEYENQLQANLRDILDRKEKQNMANRRTTLGDRDNVPMDVDEPPLELAKGKNRKAPQEETDIEAPTGFTDELSSERVYLTIQEKLWKTEDVWNARCSSRKRGIAFLHAYVGIGVPDHAYDMLIDGLAPSQPVPSSSVLGYTSPIRTISPQISNVRSSSQETVKAIAPHVLEERRARIKSSTRSKQSSIPPKITYHQVPPNDRHERSIHRSNQLLPESVSAPNLCGKRQMKPSPLRVAVVYENDSKSELLEAYSSCFAAHKVAVWSLLSDNEVVAIGTDDAFYFAAPPSPVLRPEYNTVVSAKETEHISRRSTESDRSQITIQEPTSTYPPFSTYQSRTSSTVSLLSHSRTSSSSMTSTISDDTGSNMSSDVSSISGEENSNGDSQTQKRRTFRWESSQILK</sequence>